<dbReference type="EMBL" id="CP025197">
    <property type="protein sequence ID" value="AUG57880.1"/>
    <property type="molecule type" value="Genomic_DNA"/>
</dbReference>
<evidence type="ECO:0000313" key="2">
    <source>
        <dbReference type="EMBL" id="PQQ67780.1"/>
    </source>
</evidence>
<reference evidence="1 3" key="1">
    <citation type="submission" date="2017-12" db="EMBL/GenBank/DDBJ databases">
        <title>Complete genome sequence of Herbivorax saccincola GGR1, a novel Cellulosome-producing hydrolytic bacterium in a thermophilic biogas plant, established by Illumina and Nanopore MinION sequencing.</title>
        <authorList>
            <person name="Pechtl A."/>
            <person name="Ruckert C."/>
            <person name="Koeck D.E."/>
            <person name="Maus I."/>
            <person name="Winkler A."/>
            <person name="Kalinowski J."/>
            <person name="Puhler A."/>
            <person name="Schwarz W.W."/>
            <person name="Zverlov V.V."/>
            <person name="Schluter A."/>
            <person name="Liebl W."/>
        </authorList>
    </citation>
    <scope>NUCLEOTIDE SEQUENCE [LARGE SCALE GENOMIC DNA]</scope>
    <source>
        <strain evidence="1">GGR1</strain>
        <strain evidence="3">SR1</strain>
    </source>
</reference>
<dbReference type="Proteomes" id="UP000239720">
    <property type="component" value="Unassembled WGS sequence"/>
</dbReference>
<gene>
    <name evidence="2" type="ORF">B9R14_14160</name>
    <name evidence="1" type="ORF">HVS_09915</name>
</gene>
<proteinExistence type="predicted"/>
<evidence type="ECO:0000313" key="3">
    <source>
        <dbReference type="Proteomes" id="UP000233534"/>
    </source>
</evidence>
<dbReference type="KEGG" id="hsc:HVS_09915"/>
<evidence type="ECO:0000313" key="4">
    <source>
        <dbReference type="Proteomes" id="UP000239720"/>
    </source>
</evidence>
<dbReference type="OrthoDB" id="2082265at2"/>
<dbReference type="EMBL" id="NEMB01000003">
    <property type="protein sequence ID" value="PQQ67780.1"/>
    <property type="molecule type" value="Genomic_DNA"/>
</dbReference>
<accession>A0A2K9EQV3</accession>
<evidence type="ECO:0000313" key="1">
    <source>
        <dbReference type="EMBL" id="AUG57880.1"/>
    </source>
</evidence>
<reference evidence="2 4" key="2">
    <citation type="journal article" date="2018" name="Syst. Appl. Microbiol.">
        <title>Characterization and high-quality draft genome sequence of Herbivorax saccincola A7, an anaerobic, alkaliphilic, thermophilic, cellulolytic, and xylanolytic bacterium.</title>
        <authorList>
            <person name="Aikawa S."/>
            <person name="Baramee S."/>
            <person name="Sermsathanaswadi J."/>
            <person name="Thianheng P."/>
            <person name="Tachaapaikoon C."/>
            <person name="Shikata A."/>
            <person name="Waeonukul R."/>
            <person name="Pason P."/>
            <person name="Ratanakhanokchai K."/>
            <person name="Kosugi A."/>
        </authorList>
    </citation>
    <scope>NUCLEOTIDE SEQUENCE [LARGE SCALE GENOMIC DNA]</scope>
    <source>
        <strain evidence="2 4">A7</strain>
    </source>
</reference>
<sequence length="258" mass="30937">MRSSLLRQFPDEIQKKIIDNTIESYELRDVISELIDKNPMFIIRVYLRTDDLKGILEEKDIDYIKNKLKKVINYEWIYFKFKKRVKEDMDLFIKDVAENFARIVLFEKKYEYNDSNNQIENKGSYDLDKYEDLEDFLCDFELTLNDEDELLDIDNHSSFLVSIAENYIHVTLKKILMDIYEKRRDDFIRLFNLDKEAELSDRDFEELEYEVFEIFNTAFPIPDVNNPVGAGEWLVPEALKMDVKLLFELGKDIILKDI</sequence>
<keyword evidence="3" id="KW-1185">Reference proteome</keyword>
<protein>
    <submittedName>
        <fullName evidence="1">Uncharacterized protein</fullName>
    </submittedName>
</protein>
<name>A0A2K9EQV3_9FIRM</name>
<dbReference type="Proteomes" id="UP000233534">
    <property type="component" value="Chromosome"/>
</dbReference>
<organism evidence="1 3">
    <name type="scientific">Acetivibrio saccincola</name>
    <dbReference type="NCBI Taxonomy" id="1677857"/>
    <lineage>
        <taxon>Bacteria</taxon>
        <taxon>Bacillati</taxon>
        <taxon>Bacillota</taxon>
        <taxon>Clostridia</taxon>
        <taxon>Eubacteriales</taxon>
        <taxon>Oscillospiraceae</taxon>
        <taxon>Acetivibrio</taxon>
    </lineage>
</organism>
<dbReference type="RefSeq" id="WP_101301774.1">
    <property type="nucleotide sequence ID" value="NZ_CP025197.1"/>
</dbReference>
<dbReference type="AlphaFoldDB" id="A0A2K9EQV3"/>